<name>A0A1N7NIR3_9BACL</name>
<evidence type="ECO:0000313" key="2">
    <source>
        <dbReference type="EMBL" id="SIS98177.1"/>
    </source>
</evidence>
<dbReference type="InterPro" id="IPR021309">
    <property type="entry name" value="YgaP-like_TM"/>
</dbReference>
<dbReference type="OrthoDB" id="5405951at2"/>
<dbReference type="Pfam" id="PF11127">
    <property type="entry name" value="YgaP-like_TM"/>
    <property type="match status" value="1"/>
</dbReference>
<accession>A0A1N7NIR3</accession>
<dbReference type="Proteomes" id="UP000186795">
    <property type="component" value="Unassembled WGS sequence"/>
</dbReference>
<dbReference type="EMBL" id="FTOD01000009">
    <property type="protein sequence ID" value="SIS98177.1"/>
    <property type="molecule type" value="Genomic_DNA"/>
</dbReference>
<evidence type="ECO:0000259" key="1">
    <source>
        <dbReference type="Pfam" id="PF11127"/>
    </source>
</evidence>
<keyword evidence="3" id="KW-1185">Reference proteome</keyword>
<sequence length="83" mass="9113">MMQKNVGTWDALMRITCGLTGLAWSVSRLVQRPAGLMPLMVAGLSAMKVAEGITRFCPMLFTMGISTRNTGPRHMNTLDRQEG</sequence>
<organism evidence="2 3">
    <name type="scientific">Kroppenstedtia eburnea</name>
    <dbReference type="NCBI Taxonomy" id="714067"/>
    <lineage>
        <taxon>Bacteria</taxon>
        <taxon>Bacillati</taxon>
        <taxon>Bacillota</taxon>
        <taxon>Bacilli</taxon>
        <taxon>Bacillales</taxon>
        <taxon>Thermoactinomycetaceae</taxon>
        <taxon>Kroppenstedtia</taxon>
    </lineage>
</organism>
<feature type="domain" description="Inner membrane protein YgaP-like transmembrane" evidence="1">
    <location>
        <begin position="2"/>
        <end position="69"/>
    </location>
</feature>
<dbReference type="RefSeq" id="WP_009711158.1">
    <property type="nucleotide sequence ID" value="NZ_FTOD01000009.1"/>
</dbReference>
<evidence type="ECO:0000313" key="3">
    <source>
        <dbReference type="Proteomes" id="UP000186795"/>
    </source>
</evidence>
<dbReference type="AlphaFoldDB" id="A0A1N7NIR3"/>
<proteinExistence type="predicted"/>
<protein>
    <recommendedName>
        <fullName evidence="1">Inner membrane protein YgaP-like transmembrane domain-containing protein</fullName>
    </recommendedName>
</protein>
<reference evidence="3" key="1">
    <citation type="submission" date="2017-01" db="EMBL/GenBank/DDBJ databases">
        <authorList>
            <person name="Varghese N."/>
            <person name="Submissions S."/>
        </authorList>
    </citation>
    <scope>NUCLEOTIDE SEQUENCE [LARGE SCALE GENOMIC DNA]</scope>
    <source>
        <strain evidence="3">DSM 45196</strain>
    </source>
</reference>
<gene>
    <name evidence="2" type="ORF">SAMN05421790_10927</name>
</gene>